<name>A0A0V1PRK4_9ASCO</name>
<reference evidence="14 15" key="1">
    <citation type="submission" date="2015-11" db="EMBL/GenBank/DDBJ databases">
        <title>The genome of Debaryomyces fabryi.</title>
        <authorList>
            <person name="Tafer H."/>
            <person name="Lopandic K."/>
        </authorList>
    </citation>
    <scope>NUCLEOTIDE SEQUENCE [LARGE SCALE GENOMIC DNA]</scope>
    <source>
        <strain evidence="14 15">CBS 789</strain>
    </source>
</reference>
<dbReference type="InterPro" id="IPR050288">
    <property type="entry name" value="Cellulose_deg_GH3"/>
</dbReference>
<keyword evidence="15" id="KW-1185">Reference proteome</keyword>
<evidence type="ECO:0000259" key="13">
    <source>
        <dbReference type="SMART" id="SM01217"/>
    </source>
</evidence>
<dbReference type="RefSeq" id="XP_015464973.1">
    <property type="nucleotide sequence ID" value="XM_015614198.1"/>
</dbReference>
<dbReference type="InterPro" id="IPR001764">
    <property type="entry name" value="Glyco_hydro_3_N"/>
</dbReference>
<dbReference type="FunFam" id="3.20.20.300:FF:000002">
    <property type="entry name" value="Probable beta-glucosidase"/>
    <property type="match status" value="1"/>
</dbReference>
<dbReference type="GO" id="GO:0008422">
    <property type="term" value="F:beta-glucosidase activity"/>
    <property type="evidence" value="ECO:0007669"/>
    <property type="project" value="UniProtKB-EC"/>
</dbReference>
<gene>
    <name evidence="14" type="ORF">AC631_05369</name>
</gene>
<keyword evidence="6" id="KW-0136">Cellulose degradation</keyword>
<dbReference type="InterPro" id="IPR036881">
    <property type="entry name" value="Glyco_hydro_3_C_sf"/>
</dbReference>
<dbReference type="EMBL" id="LMYN01000199">
    <property type="protein sequence ID" value="KRZ98870.1"/>
    <property type="molecule type" value="Genomic_DNA"/>
</dbReference>
<dbReference type="PANTHER" id="PTHR42715:SF2">
    <property type="entry name" value="BETA-GLUCOSIDASE F-RELATED"/>
    <property type="match status" value="1"/>
</dbReference>
<dbReference type="UniPathway" id="UPA00696"/>
<evidence type="ECO:0000256" key="11">
    <source>
        <dbReference type="RuleBase" id="RU361161"/>
    </source>
</evidence>
<dbReference type="Gene3D" id="3.40.50.1700">
    <property type="entry name" value="Glycoside hydrolase family 3 C-terminal domain"/>
    <property type="match status" value="1"/>
</dbReference>
<dbReference type="AlphaFoldDB" id="A0A0V1PRK4"/>
<keyword evidence="10 11" id="KW-0624">Polysaccharide degradation</keyword>
<dbReference type="Pfam" id="PF00933">
    <property type="entry name" value="Glyco_hydro_3"/>
    <property type="match status" value="1"/>
</dbReference>
<dbReference type="OrthoDB" id="416222at2759"/>
<dbReference type="InterPro" id="IPR019800">
    <property type="entry name" value="Glyco_hydro_3_AS"/>
</dbReference>
<evidence type="ECO:0000256" key="8">
    <source>
        <dbReference type="ARBA" id="ARBA00023277"/>
    </source>
</evidence>
<keyword evidence="7" id="KW-0325">Glycoprotein</keyword>
<dbReference type="GeneID" id="26842378"/>
<keyword evidence="5 11" id="KW-0378">Hydrolase</keyword>
<dbReference type="SUPFAM" id="SSF52279">
    <property type="entry name" value="Beta-D-glucan exohydrolase, C-terminal domain"/>
    <property type="match status" value="1"/>
</dbReference>
<dbReference type="Pfam" id="PF01915">
    <property type="entry name" value="Glyco_hydro_3_C"/>
    <property type="match status" value="1"/>
</dbReference>
<feature type="domain" description="Fibronectin type III-like" evidence="13">
    <location>
        <begin position="795"/>
        <end position="866"/>
    </location>
</feature>
<proteinExistence type="inferred from homology"/>
<dbReference type="Pfam" id="PF14310">
    <property type="entry name" value="Fn3-like"/>
    <property type="match status" value="1"/>
</dbReference>
<dbReference type="InterPro" id="IPR026891">
    <property type="entry name" value="Fn3-like"/>
</dbReference>
<dbReference type="InterPro" id="IPR013783">
    <property type="entry name" value="Ig-like_fold"/>
</dbReference>
<dbReference type="SMART" id="SM01217">
    <property type="entry name" value="Fn3_like"/>
    <property type="match status" value="1"/>
</dbReference>
<comment type="caution">
    <text evidence="14">The sequence shown here is derived from an EMBL/GenBank/DDBJ whole genome shotgun (WGS) entry which is preliminary data.</text>
</comment>
<comment type="pathway">
    <text evidence="2 11">Glycan metabolism; cellulose degradation.</text>
</comment>
<dbReference type="InterPro" id="IPR017853">
    <property type="entry name" value="GH"/>
</dbReference>
<organism evidence="14 15">
    <name type="scientific">Debaryomyces fabryi</name>
    <dbReference type="NCBI Taxonomy" id="58627"/>
    <lineage>
        <taxon>Eukaryota</taxon>
        <taxon>Fungi</taxon>
        <taxon>Dikarya</taxon>
        <taxon>Ascomycota</taxon>
        <taxon>Saccharomycotina</taxon>
        <taxon>Pichiomycetes</taxon>
        <taxon>Debaryomycetaceae</taxon>
        <taxon>Debaryomyces</taxon>
    </lineage>
</organism>
<dbReference type="PANTHER" id="PTHR42715">
    <property type="entry name" value="BETA-GLUCOSIDASE"/>
    <property type="match status" value="1"/>
</dbReference>
<keyword evidence="12" id="KW-0732">Signal</keyword>
<keyword evidence="8 11" id="KW-0119">Carbohydrate metabolism</keyword>
<comment type="similarity">
    <text evidence="3 11">Belongs to the glycosyl hydrolase 3 family.</text>
</comment>
<protein>
    <recommendedName>
        <fullName evidence="4 11">beta-glucosidase</fullName>
        <ecNumber evidence="4 11">3.2.1.21</ecNumber>
    </recommendedName>
</protein>
<dbReference type="PROSITE" id="PS00775">
    <property type="entry name" value="GLYCOSYL_HYDROL_F3"/>
    <property type="match status" value="1"/>
</dbReference>
<dbReference type="SUPFAM" id="SSF51445">
    <property type="entry name" value="(Trans)glycosidases"/>
    <property type="match status" value="1"/>
</dbReference>
<evidence type="ECO:0000256" key="12">
    <source>
        <dbReference type="SAM" id="SignalP"/>
    </source>
</evidence>
<accession>A0A0V1PRK4</accession>
<feature type="chain" id="PRO_5006884452" description="beta-glucosidase" evidence="12">
    <location>
        <begin position="19"/>
        <end position="878"/>
    </location>
</feature>
<evidence type="ECO:0000256" key="9">
    <source>
        <dbReference type="ARBA" id="ARBA00023295"/>
    </source>
</evidence>
<evidence type="ECO:0000256" key="5">
    <source>
        <dbReference type="ARBA" id="ARBA00022801"/>
    </source>
</evidence>
<feature type="signal peptide" evidence="12">
    <location>
        <begin position="1"/>
        <end position="18"/>
    </location>
</feature>
<dbReference type="InterPro" id="IPR036962">
    <property type="entry name" value="Glyco_hydro_3_N_sf"/>
</dbReference>
<dbReference type="GO" id="GO:0030245">
    <property type="term" value="P:cellulose catabolic process"/>
    <property type="evidence" value="ECO:0007669"/>
    <property type="project" value="UniProtKB-UniPathway"/>
</dbReference>
<sequence length="878" mass="95815">MKYIDTTLLVAFLALSNAAPSKKRNETINSNESFLIFGTSNQYSTSPPFYPSPLGGRIENVWLDAYSQAREIVETLNIAEKVNITTGIGMAWSPCGGSTGSLNGKGLESNIGFCGNDGPLGLRGADFDSAYPAALTVASSFNRQLIYDRADAIGYEFKSKGVDFFLGPVSGPIGYKALAGRGWEGFGADPYLQGEAMKYTVEGIQKNKVVAVSKHFIGNEQDTYRFELEVKEDGSNTTAAISSNIDDRSMHEIYLWPFAEAVKAGTGSIMCSYNRINGSAGCANSYTLNNLLKTELGFQGFVMSDWYATKSGVSSALSGLDMNMPGDNMISEGSYFGGNLTQAVLNGTIPEDKLNDMATRILASYFVVDGNHTGPNFQINSKKTYDHEYINSKTGKGFGEIVMVNEHVDPRNDFTDKIAYQSAVEGIVLLKNEHNILPLKNYTKIAILGEAAGISPDGFNCKFGSCIGGAPPSGYGSGAGSPSKFISPVDALGERCRNENIQYDFVSSSWDLSNSMDRSELAQAVIVFAASIAGEAVAIVDGNNGDRNNASLWYNADELIKNTTAYNNNTIVVVTTPGSVNIESFVENENVTAILMSSYLGQEAGSAITNVLFGDYNPSGRIPFTIAKDDLEYVPVIYNTTLDEPQDEFTRSIFLDYRYYDYYNITPRYEFGYGLSYSNFTFGNLTISEVNVPSKDLLSESPYLPAYNFSSDNLDPNEYTFPEGFNKLEGYIYPYIDSIEVNTTKEFSYPEGYSTDQLASPPIAGGSLGGNKQLWDVAYHVEAELTNNGPYDGSYVAQLYVGIPSTDKFPNAPVQLRGFDKLSLNAKESGTVEFDITRKDLSVWDVMTQSWIVQHGSYNLYVGSSSRNLELVDTINIS</sequence>
<dbReference type="Gene3D" id="2.60.40.10">
    <property type="entry name" value="Immunoglobulins"/>
    <property type="match status" value="1"/>
</dbReference>
<evidence type="ECO:0000256" key="6">
    <source>
        <dbReference type="ARBA" id="ARBA00023001"/>
    </source>
</evidence>
<evidence type="ECO:0000256" key="10">
    <source>
        <dbReference type="ARBA" id="ARBA00023326"/>
    </source>
</evidence>
<dbReference type="EC" id="3.2.1.21" evidence="4 11"/>
<evidence type="ECO:0000256" key="2">
    <source>
        <dbReference type="ARBA" id="ARBA00004987"/>
    </source>
</evidence>
<dbReference type="PRINTS" id="PR00133">
    <property type="entry name" value="GLHYDRLASE3"/>
</dbReference>
<dbReference type="InterPro" id="IPR002772">
    <property type="entry name" value="Glyco_hydro_3_C"/>
</dbReference>
<evidence type="ECO:0000256" key="3">
    <source>
        <dbReference type="ARBA" id="ARBA00005336"/>
    </source>
</evidence>
<evidence type="ECO:0000256" key="4">
    <source>
        <dbReference type="ARBA" id="ARBA00012744"/>
    </source>
</evidence>
<dbReference type="Proteomes" id="UP000054251">
    <property type="component" value="Unassembled WGS sequence"/>
</dbReference>
<evidence type="ECO:0000313" key="15">
    <source>
        <dbReference type="Proteomes" id="UP000054251"/>
    </source>
</evidence>
<evidence type="ECO:0000313" key="14">
    <source>
        <dbReference type="EMBL" id="KRZ98870.1"/>
    </source>
</evidence>
<keyword evidence="9 11" id="KW-0326">Glycosidase</keyword>
<comment type="catalytic activity">
    <reaction evidence="1 11">
        <text>Hydrolysis of terminal, non-reducing beta-D-glucosyl residues with release of beta-D-glucose.</text>
        <dbReference type="EC" id="3.2.1.21"/>
    </reaction>
</comment>
<dbReference type="Gene3D" id="3.20.20.300">
    <property type="entry name" value="Glycoside hydrolase, family 3, N-terminal domain"/>
    <property type="match status" value="1"/>
</dbReference>
<evidence type="ECO:0000256" key="7">
    <source>
        <dbReference type="ARBA" id="ARBA00023180"/>
    </source>
</evidence>
<evidence type="ECO:0000256" key="1">
    <source>
        <dbReference type="ARBA" id="ARBA00000448"/>
    </source>
</evidence>